<name>A0A4Y2NU78_ARAVE</name>
<dbReference type="AlphaFoldDB" id="A0A4Y2NU78"/>
<comment type="caution">
    <text evidence="1">The sequence shown here is derived from an EMBL/GenBank/DDBJ whole genome shotgun (WGS) entry which is preliminary data.</text>
</comment>
<keyword evidence="2" id="KW-1185">Reference proteome</keyword>
<dbReference type="Proteomes" id="UP000499080">
    <property type="component" value="Unassembled WGS sequence"/>
</dbReference>
<organism evidence="1 2">
    <name type="scientific">Araneus ventricosus</name>
    <name type="common">Orbweaver spider</name>
    <name type="synonym">Epeira ventricosa</name>
    <dbReference type="NCBI Taxonomy" id="182803"/>
    <lineage>
        <taxon>Eukaryota</taxon>
        <taxon>Metazoa</taxon>
        <taxon>Ecdysozoa</taxon>
        <taxon>Arthropoda</taxon>
        <taxon>Chelicerata</taxon>
        <taxon>Arachnida</taxon>
        <taxon>Araneae</taxon>
        <taxon>Araneomorphae</taxon>
        <taxon>Entelegynae</taxon>
        <taxon>Araneoidea</taxon>
        <taxon>Araneidae</taxon>
        <taxon>Araneus</taxon>
    </lineage>
</organism>
<sequence length="99" mass="11498">MLSVNYWFHSNKPSLSIPSPRTAKKLISCNKTWRSHRQDAFRLQEQHSFPISFFLTPKAHVVHSGTRSPYRNGECESEQGVRVITRNGFVPFSRFVSFN</sequence>
<proteinExistence type="predicted"/>
<evidence type="ECO:0000313" key="2">
    <source>
        <dbReference type="Proteomes" id="UP000499080"/>
    </source>
</evidence>
<evidence type="ECO:0000313" key="1">
    <source>
        <dbReference type="EMBL" id="GBN41910.1"/>
    </source>
</evidence>
<reference evidence="1 2" key="1">
    <citation type="journal article" date="2019" name="Sci. Rep.">
        <title>Orb-weaving spider Araneus ventricosus genome elucidates the spidroin gene catalogue.</title>
        <authorList>
            <person name="Kono N."/>
            <person name="Nakamura H."/>
            <person name="Ohtoshi R."/>
            <person name="Moran D.A.P."/>
            <person name="Shinohara A."/>
            <person name="Yoshida Y."/>
            <person name="Fujiwara M."/>
            <person name="Mori M."/>
            <person name="Tomita M."/>
            <person name="Arakawa K."/>
        </authorList>
    </citation>
    <scope>NUCLEOTIDE SEQUENCE [LARGE SCALE GENOMIC DNA]</scope>
</reference>
<gene>
    <name evidence="1" type="ORF">AVEN_227709_1</name>
</gene>
<dbReference type="EMBL" id="BGPR01009729">
    <property type="protein sequence ID" value="GBN41910.1"/>
    <property type="molecule type" value="Genomic_DNA"/>
</dbReference>
<protein>
    <submittedName>
        <fullName evidence="1">Uncharacterized protein</fullName>
    </submittedName>
</protein>
<accession>A0A4Y2NU78</accession>